<accession>A0A6A8G5P3</accession>
<keyword evidence="1" id="KW-0472">Membrane</keyword>
<dbReference type="Proteomes" id="UP000443423">
    <property type="component" value="Unassembled WGS sequence"/>
</dbReference>
<evidence type="ECO:0000313" key="3">
    <source>
        <dbReference type="Proteomes" id="UP000443423"/>
    </source>
</evidence>
<feature type="transmembrane region" description="Helical" evidence="1">
    <location>
        <begin position="32"/>
        <end position="61"/>
    </location>
</feature>
<feature type="transmembrane region" description="Helical" evidence="1">
    <location>
        <begin position="105"/>
        <end position="125"/>
    </location>
</feature>
<keyword evidence="3" id="KW-1185">Reference proteome</keyword>
<organism evidence="2 3">
    <name type="scientific">Haloferax marinum</name>
    <dbReference type="NCBI Taxonomy" id="2666143"/>
    <lineage>
        <taxon>Archaea</taxon>
        <taxon>Methanobacteriati</taxon>
        <taxon>Methanobacteriota</taxon>
        <taxon>Stenosarchaea group</taxon>
        <taxon>Halobacteria</taxon>
        <taxon>Halobacteriales</taxon>
        <taxon>Haloferacaceae</taxon>
        <taxon>Haloferax</taxon>
    </lineage>
</organism>
<reference evidence="2 3" key="1">
    <citation type="submission" date="2019-11" db="EMBL/GenBank/DDBJ databases">
        <title>Whole genome sequence of Haloferax sp. MBLA0078.</title>
        <authorList>
            <person name="Seo M.-J."/>
            <person name="Cho E.-S."/>
        </authorList>
    </citation>
    <scope>NUCLEOTIDE SEQUENCE [LARGE SCALE GENOMIC DNA]</scope>
    <source>
        <strain evidence="2 3">MBLA0078</strain>
    </source>
</reference>
<dbReference type="EMBL" id="WKJQ01000001">
    <property type="protein sequence ID" value="MRW96484.1"/>
    <property type="molecule type" value="Genomic_DNA"/>
</dbReference>
<name>A0A6A8G5P3_9EURY</name>
<evidence type="ECO:0000313" key="2">
    <source>
        <dbReference type="EMBL" id="MRW96484.1"/>
    </source>
</evidence>
<keyword evidence="1" id="KW-1133">Transmembrane helix</keyword>
<feature type="transmembrane region" description="Helical" evidence="1">
    <location>
        <begin position="73"/>
        <end position="93"/>
    </location>
</feature>
<dbReference type="RefSeq" id="WP_151110919.1">
    <property type="nucleotide sequence ID" value="NZ_WKJQ01000001.1"/>
</dbReference>
<dbReference type="AlphaFoldDB" id="A0A6A8G5P3"/>
<comment type="caution">
    <text evidence="2">The sequence shown here is derived from an EMBL/GenBank/DDBJ whole genome shotgun (WGS) entry which is preliminary data.</text>
</comment>
<feature type="transmembrane region" description="Helical" evidence="1">
    <location>
        <begin position="132"/>
        <end position="152"/>
    </location>
</feature>
<proteinExistence type="predicted"/>
<feature type="transmembrane region" description="Helical" evidence="1">
    <location>
        <begin position="164"/>
        <end position="185"/>
    </location>
</feature>
<protein>
    <submittedName>
        <fullName evidence="2">Uncharacterized protein</fullName>
    </submittedName>
</protein>
<sequence>MTYLLLGVMFTLALSFFGYGFATTIGLLPSAWGIAGILQFSLLLIGALVGSLVALVTGELWRRDHPRPLTRKRAILTSLSAAVIAFVAVLISWELRTGDFTRLQFQEWFLFGAVVVSFQFVLGTVQPSRKRRLLLVGELVVVFVSVFLFGFVSTGRGEINLVSYSFVSGGASLLLLLFGGPLYLLGNRLSSVPQ</sequence>
<evidence type="ECO:0000256" key="1">
    <source>
        <dbReference type="SAM" id="Phobius"/>
    </source>
</evidence>
<gene>
    <name evidence="2" type="ORF">GJR99_07850</name>
</gene>
<keyword evidence="1" id="KW-0812">Transmembrane</keyword>